<dbReference type="GO" id="GO:0050660">
    <property type="term" value="F:flavin adenine dinucleotide binding"/>
    <property type="evidence" value="ECO:0007669"/>
    <property type="project" value="TreeGrafter"/>
</dbReference>
<dbReference type="PRINTS" id="PR00406">
    <property type="entry name" value="CYTB5RDTASE"/>
</dbReference>
<reference evidence="12 13" key="1">
    <citation type="submission" date="2019-01" db="EMBL/GenBank/DDBJ databases">
        <title>The genome sequence of Lactobacillus crispatus L49.</title>
        <authorList>
            <person name="Zhong J."/>
            <person name="Zhang J."/>
        </authorList>
    </citation>
    <scope>NUCLEOTIDE SEQUENCE [LARGE SCALE GENOMIC DNA]</scope>
    <source>
        <strain evidence="12 13">L49</strain>
    </source>
</reference>
<dbReference type="GO" id="GO:0051537">
    <property type="term" value="F:2 iron, 2 sulfur cluster binding"/>
    <property type="evidence" value="ECO:0007669"/>
    <property type="project" value="UniProtKB-KW"/>
</dbReference>
<dbReference type="GO" id="GO:0016491">
    <property type="term" value="F:oxidoreductase activity"/>
    <property type="evidence" value="ECO:0007669"/>
    <property type="project" value="UniProtKB-KW"/>
</dbReference>
<organism evidence="12 13">
    <name type="scientific">Lactobacillus crispatus</name>
    <dbReference type="NCBI Taxonomy" id="47770"/>
    <lineage>
        <taxon>Bacteria</taxon>
        <taxon>Bacillati</taxon>
        <taxon>Bacillota</taxon>
        <taxon>Bacilli</taxon>
        <taxon>Lactobacillales</taxon>
        <taxon>Lactobacillaceae</taxon>
        <taxon>Lactobacillus</taxon>
    </lineage>
</organism>
<dbReference type="InterPro" id="IPR006058">
    <property type="entry name" value="2Fe2S_fd_BS"/>
</dbReference>
<keyword evidence="3" id="KW-0001">2Fe-2S</keyword>
<keyword evidence="8" id="KW-0411">Iron-sulfur</keyword>
<sequence>MNKFEEIKGIIDLKKLQNERKHEIQNASDAELPKKYPMNILEEELHPETQYLKITKIIDRDDAKSFVFVPDESKGTSKLAYFQAGQYISLKLHIGKSYCTRAYAISSTPKQALSGEYMLTIKLVKNGYVTPYIWENWKVGTEVAASGPAGQLFYEPLRDKKTIIAGGSGITPFYSMAGAIADGTIDANLIILYGSRTHNHILLGDELDRIAAKTDKVKVVNILSDEEVEGYEHGFINQAIIEKYAPADKNYSIYMSGPAAMIHFVNQEIKKLDLRPGQVRQEMSGSVNPYFFKNYPEEAKNKTFNMTVKTRDQIQVIPARSDESLLVAMERAGIIAPSSCRSGVCGACRSRVVNGKVFIPFPGRRAADSEYNYVNTCVTFPISDLTLQVPVHDYANMLG</sequence>
<dbReference type="GO" id="GO:0046872">
    <property type="term" value="F:metal ion binding"/>
    <property type="evidence" value="ECO:0007669"/>
    <property type="project" value="UniProtKB-KW"/>
</dbReference>
<keyword evidence="7" id="KW-0408">Iron</keyword>
<dbReference type="PANTHER" id="PTHR47354:SF8">
    <property type="entry name" value="1,2-PHENYLACETYL-COA EPOXIDASE, SUBUNIT E"/>
    <property type="match status" value="1"/>
</dbReference>
<dbReference type="Gene3D" id="2.40.30.10">
    <property type="entry name" value="Translation factors"/>
    <property type="match status" value="1"/>
</dbReference>
<evidence type="ECO:0000259" key="10">
    <source>
        <dbReference type="PROSITE" id="PS51384"/>
    </source>
</evidence>
<accession>A0A135ZF32</accession>
<dbReference type="InterPro" id="IPR036010">
    <property type="entry name" value="2Fe-2S_ferredoxin-like_sf"/>
</dbReference>
<dbReference type="Proteomes" id="UP001434419">
    <property type="component" value="Unassembled WGS sequence"/>
</dbReference>
<keyword evidence="2" id="KW-0285">Flavoprotein</keyword>
<evidence type="ECO:0000313" key="11">
    <source>
        <dbReference type="EMBL" id="MES5149416.1"/>
    </source>
</evidence>
<evidence type="ECO:0000256" key="1">
    <source>
        <dbReference type="ARBA" id="ARBA00001974"/>
    </source>
</evidence>
<dbReference type="Gene3D" id="3.10.20.30">
    <property type="match status" value="1"/>
</dbReference>
<dbReference type="InterPro" id="IPR050415">
    <property type="entry name" value="MRET"/>
</dbReference>
<dbReference type="Gene3D" id="3.40.50.80">
    <property type="entry name" value="Nucleotide-binding domain of ferredoxin-NADP reductase (FNR) module"/>
    <property type="match status" value="1"/>
</dbReference>
<dbReference type="RefSeq" id="WP_005719094.1">
    <property type="nucleotide sequence ID" value="NZ_CP046589.1"/>
</dbReference>
<dbReference type="InterPro" id="IPR017938">
    <property type="entry name" value="Riboflavin_synthase-like_b-brl"/>
</dbReference>
<dbReference type="InterPro" id="IPR001041">
    <property type="entry name" value="2Fe-2S_ferredoxin-type"/>
</dbReference>
<proteinExistence type="predicted"/>
<evidence type="ECO:0000256" key="5">
    <source>
        <dbReference type="ARBA" id="ARBA00022827"/>
    </source>
</evidence>
<comment type="cofactor">
    <cofactor evidence="1">
        <name>FAD</name>
        <dbReference type="ChEBI" id="CHEBI:57692"/>
    </cofactor>
</comment>
<dbReference type="InterPro" id="IPR017927">
    <property type="entry name" value="FAD-bd_FR_type"/>
</dbReference>
<evidence type="ECO:0000256" key="3">
    <source>
        <dbReference type="ARBA" id="ARBA00022714"/>
    </source>
</evidence>
<dbReference type="Pfam" id="PF00970">
    <property type="entry name" value="FAD_binding_6"/>
    <property type="match status" value="1"/>
</dbReference>
<dbReference type="EMBL" id="JBETVU010000012">
    <property type="protein sequence ID" value="MES5149416.1"/>
    <property type="molecule type" value="Genomic_DNA"/>
</dbReference>
<dbReference type="Pfam" id="PF00111">
    <property type="entry name" value="Fer2"/>
    <property type="match status" value="1"/>
</dbReference>
<evidence type="ECO:0000313" key="12">
    <source>
        <dbReference type="EMBL" id="RXF57143.1"/>
    </source>
</evidence>
<dbReference type="SUPFAM" id="SSF63380">
    <property type="entry name" value="Riboflavin synthase domain-like"/>
    <property type="match status" value="1"/>
</dbReference>
<dbReference type="Pfam" id="PF00175">
    <property type="entry name" value="NAD_binding_1"/>
    <property type="match status" value="1"/>
</dbReference>
<dbReference type="PROSITE" id="PS51384">
    <property type="entry name" value="FAD_FR"/>
    <property type="match status" value="1"/>
</dbReference>
<dbReference type="PROSITE" id="PS00197">
    <property type="entry name" value="2FE2S_FER_1"/>
    <property type="match status" value="1"/>
</dbReference>
<name>A0A135ZF32_9LACO</name>
<feature type="domain" description="2Fe-2S ferredoxin-type" evidence="9">
    <location>
        <begin position="304"/>
        <end position="393"/>
    </location>
</feature>
<evidence type="ECO:0000313" key="13">
    <source>
        <dbReference type="Proteomes" id="UP000289808"/>
    </source>
</evidence>
<evidence type="ECO:0000259" key="9">
    <source>
        <dbReference type="PROSITE" id="PS51085"/>
    </source>
</evidence>
<comment type="caution">
    <text evidence="12">The sequence shown here is derived from an EMBL/GenBank/DDBJ whole genome shotgun (WGS) entry which is preliminary data.</text>
</comment>
<protein>
    <submittedName>
        <fullName evidence="12">Iron-sulfur cluster-binding domain-containing protein</fullName>
    </submittedName>
</protein>
<evidence type="ECO:0000256" key="6">
    <source>
        <dbReference type="ARBA" id="ARBA00023002"/>
    </source>
</evidence>
<feature type="domain" description="FAD-binding FR-type" evidence="10">
    <location>
        <begin position="33"/>
        <end position="155"/>
    </location>
</feature>
<keyword evidence="4" id="KW-0479">Metal-binding</keyword>
<dbReference type="EMBL" id="SCLX01000054">
    <property type="protein sequence ID" value="RXF57143.1"/>
    <property type="molecule type" value="Genomic_DNA"/>
</dbReference>
<evidence type="ECO:0000256" key="4">
    <source>
        <dbReference type="ARBA" id="ARBA00022723"/>
    </source>
</evidence>
<dbReference type="InterPro" id="IPR012675">
    <property type="entry name" value="Beta-grasp_dom_sf"/>
</dbReference>
<dbReference type="Proteomes" id="UP000289808">
    <property type="component" value="Unassembled WGS sequence"/>
</dbReference>
<evidence type="ECO:0000256" key="7">
    <source>
        <dbReference type="ARBA" id="ARBA00023004"/>
    </source>
</evidence>
<keyword evidence="6" id="KW-0560">Oxidoreductase</keyword>
<dbReference type="PANTHER" id="PTHR47354">
    <property type="entry name" value="NADH OXIDOREDUCTASE HCR"/>
    <property type="match status" value="1"/>
</dbReference>
<dbReference type="SUPFAM" id="SSF54292">
    <property type="entry name" value="2Fe-2S ferredoxin-like"/>
    <property type="match status" value="1"/>
</dbReference>
<keyword evidence="5" id="KW-0274">FAD</keyword>
<reference evidence="11" key="2">
    <citation type="submission" date="2024-06" db="EMBL/GenBank/DDBJ databases">
        <title>Vaginal Lactobacillus fatty acid response mechanisms reveal a metabolite-targeted strategy for bacterial vaginosis treatment.</title>
        <authorList>
            <person name="Zhu M."/>
            <person name="Blainey P.C."/>
            <person name="Bloom S.M."/>
            <person name="Kwon D.S."/>
        </authorList>
    </citation>
    <scope>NUCLEOTIDE SEQUENCE</scope>
    <source>
        <strain evidence="11">194_F1_1</strain>
    </source>
</reference>
<dbReference type="InterPro" id="IPR039261">
    <property type="entry name" value="FNR_nucleotide-bd"/>
</dbReference>
<dbReference type="InterPro" id="IPR001433">
    <property type="entry name" value="OxRdtase_FAD/NAD-bd"/>
</dbReference>
<evidence type="ECO:0000256" key="8">
    <source>
        <dbReference type="ARBA" id="ARBA00023014"/>
    </source>
</evidence>
<gene>
    <name evidence="11" type="ORF">ABVC42_05675</name>
    <name evidence="12" type="ORF">ERD32_08520</name>
</gene>
<dbReference type="SUPFAM" id="SSF52343">
    <property type="entry name" value="Ferredoxin reductase-like, C-terminal NADP-linked domain"/>
    <property type="match status" value="1"/>
</dbReference>
<evidence type="ECO:0000256" key="2">
    <source>
        <dbReference type="ARBA" id="ARBA00022630"/>
    </source>
</evidence>
<evidence type="ECO:0000313" key="14">
    <source>
        <dbReference type="Proteomes" id="UP001434419"/>
    </source>
</evidence>
<dbReference type="PROSITE" id="PS51085">
    <property type="entry name" value="2FE2S_FER_2"/>
    <property type="match status" value="1"/>
</dbReference>
<dbReference type="CDD" id="cd00207">
    <property type="entry name" value="fer2"/>
    <property type="match status" value="1"/>
</dbReference>
<dbReference type="InterPro" id="IPR008333">
    <property type="entry name" value="Cbr1-like_FAD-bd_dom"/>
</dbReference>
<dbReference type="AlphaFoldDB" id="A0A135ZF32"/>
<keyword evidence="14" id="KW-1185">Reference proteome</keyword>